<organism evidence="3 4">
    <name type="scientific">Porites evermanni</name>
    <dbReference type="NCBI Taxonomy" id="104178"/>
    <lineage>
        <taxon>Eukaryota</taxon>
        <taxon>Metazoa</taxon>
        <taxon>Cnidaria</taxon>
        <taxon>Anthozoa</taxon>
        <taxon>Hexacorallia</taxon>
        <taxon>Scleractinia</taxon>
        <taxon>Fungiina</taxon>
        <taxon>Poritidae</taxon>
        <taxon>Porites</taxon>
    </lineage>
</organism>
<feature type="domain" description="Myb/SANT-like DNA-binding" evidence="2">
    <location>
        <begin position="2"/>
        <end position="66"/>
    </location>
</feature>
<name>A0ABN8S2B1_9CNID</name>
<sequence length="180" mass="20653">MITQKFEENQSVLKSKFTNTTTNKLKQSVWEEMTIAVNAIGTAHRSVDEVKEKWTNVQRTAKHELSKFCKEQRKDAVSDTLPRYFFAPRPNGNACYTGYEAADLPISPLVTINEADISALQLRYDSLLEDHERLAQAFRNHEKKRNSLDSKYEEAANDAEQLANLVRTKCEAIKTLEKTR</sequence>
<gene>
    <name evidence="3" type="ORF">PEVE_00016275</name>
</gene>
<dbReference type="InterPro" id="IPR028002">
    <property type="entry name" value="Myb_DNA-bind_5"/>
</dbReference>
<protein>
    <recommendedName>
        <fullName evidence="2">Myb/SANT-like DNA-binding domain-containing protein</fullName>
    </recommendedName>
</protein>
<reference evidence="3 4" key="1">
    <citation type="submission" date="2022-05" db="EMBL/GenBank/DDBJ databases">
        <authorList>
            <consortium name="Genoscope - CEA"/>
            <person name="William W."/>
        </authorList>
    </citation>
    <scope>NUCLEOTIDE SEQUENCE [LARGE SCALE GENOMIC DNA]</scope>
</reference>
<keyword evidence="4" id="KW-1185">Reference proteome</keyword>
<evidence type="ECO:0000256" key="1">
    <source>
        <dbReference type="SAM" id="Coils"/>
    </source>
</evidence>
<feature type="coiled-coil region" evidence="1">
    <location>
        <begin position="117"/>
        <end position="165"/>
    </location>
</feature>
<dbReference type="EMBL" id="CALNXI010002276">
    <property type="protein sequence ID" value="CAH3185683.1"/>
    <property type="molecule type" value="Genomic_DNA"/>
</dbReference>
<comment type="caution">
    <text evidence="3">The sequence shown here is derived from an EMBL/GenBank/DDBJ whole genome shotgun (WGS) entry which is preliminary data.</text>
</comment>
<evidence type="ECO:0000313" key="4">
    <source>
        <dbReference type="Proteomes" id="UP001159427"/>
    </source>
</evidence>
<dbReference type="Proteomes" id="UP001159427">
    <property type="component" value="Unassembled WGS sequence"/>
</dbReference>
<accession>A0ABN8S2B1</accession>
<keyword evidence="1" id="KW-0175">Coiled coil</keyword>
<evidence type="ECO:0000313" key="3">
    <source>
        <dbReference type="EMBL" id="CAH3185683.1"/>
    </source>
</evidence>
<dbReference type="Pfam" id="PF13873">
    <property type="entry name" value="Myb_DNA-bind_5"/>
    <property type="match status" value="1"/>
</dbReference>
<evidence type="ECO:0000259" key="2">
    <source>
        <dbReference type="Pfam" id="PF13873"/>
    </source>
</evidence>
<proteinExistence type="predicted"/>